<keyword evidence="1" id="KW-0812">Transmembrane</keyword>
<keyword evidence="1" id="KW-1133">Transmembrane helix</keyword>
<organism evidence="2 3">
    <name type="scientific">Candidatus Kurthia intestinigallinarum</name>
    <dbReference type="NCBI Taxonomy" id="1562256"/>
    <lineage>
        <taxon>Bacteria</taxon>
        <taxon>Bacillati</taxon>
        <taxon>Bacillota</taxon>
        <taxon>Bacilli</taxon>
        <taxon>Bacillales</taxon>
        <taxon>Caryophanaceae</taxon>
        <taxon>Kurthia</taxon>
    </lineage>
</organism>
<evidence type="ECO:0000256" key="1">
    <source>
        <dbReference type="SAM" id="Phobius"/>
    </source>
</evidence>
<feature type="transmembrane region" description="Helical" evidence="1">
    <location>
        <begin position="12"/>
        <end position="36"/>
    </location>
</feature>
<dbReference type="OrthoDB" id="2436858at2"/>
<feature type="transmembrane region" description="Helical" evidence="1">
    <location>
        <begin position="42"/>
        <end position="61"/>
    </location>
</feature>
<dbReference type="PROSITE" id="PS51257">
    <property type="entry name" value="PROKAR_LIPOPROTEIN"/>
    <property type="match status" value="1"/>
</dbReference>
<protein>
    <submittedName>
        <fullName evidence="2">Uncharacterized protein</fullName>
    </submittedName>
</protein>
<comment type="caution">
    <text evidence="2">The sequence shown here is derived from an EMBL/GenBank/DDBJ whole genome shotgun (WGS) entry which is preliminary data.</text>
</comment>
<keyword evidence="3" id="KW-1185">Reference proteome</keyword>
<reference evidence="2 3" key="1">
    <citation type="submission" date="2014-11" db="EMBL/GenBank/DDBJ databases">
        <title>Genome sequence and analysis of novel Kurthia sp.</title>
        <authorList>
            <person name="Lawson J.N."/>
            <person name="Gonzalez J.E."/>
            <person name="Rinauldi L."/>
            <person name="Xuan Z."/>
            <person name="Firman A."/>
            <person name="Shaddox L."/>
            <person name="Trudeau A."/>
            <person name="Shah S."/>
            <person name="Reiman D."/>
        </authorList>
    </citation>
    <scope>NUCLEOTIDE SEQUENCE [LARGE SCALE GENOMIC DNA]</scope>
    <source>
        <strain evidence="2 3">3B1D</strain>
    </source>
</reference>
<gene>
    <name evidence="2" type="ORF">QI30_16375</name>
</gene>
<evidence type="ECO:0000313" key="3">
    <source>
        <dbReference type="Proteomes" id="UP000288623"/>
    </source>
</evidence>
<name>A0A433RPM6_9BACL</name>
<dbReference type="AlphaFoldDB" id="A0A433RPM6"/>
<dbReference type="Proteomes" id="UP000288623">
    <property type="component" value="Unassembled WGS sequence"/>
</dbReference>
<evidence type="ECO:0000313" key="2">
    <source>
        <dbReference type="EMBL" id="RUS52352.1"/>
    </source>
</evidence>
<sequence>MIFHSKPDKRFLLVALIFISCLAIAVALPILFIPQLKLIDRFLILGIGFMIVSFIAWYLLVVKYTLTAHGLVAQAGPFKRFMPYEHILFVHQTMRRRGNNRIANAQKALTLYAIRPDRPTQLREAEILAQKHGESINNYVMRFIADPTKRSTYLKEGFDPSILQRITISPYEQSLFVTELLRYLDTQTT</sequence>
<keyword evidence="1" id="KW-0472">Membrane</keyword>
<accession>A0A433RPM6</accession>
<dbReference type="EMBL" id="JTFC01000042">
    <property type="protein sequence ID" value="RUS52352.1"/>
    <property type="molecule type" value="Genomic_DNA"/>
</dbReference>
<dbReference type="RefSeq" id="WP_126991675.1">
    <property type="nucleotide sequence ID" value="NZ_JTFC01000042.1"/>
</dbReference>
<proteinExistence type="predicted"/>